<comment type="subcellular location">
    <subcellularLocation>
        <location evidence="1">Cell membrane</location>
        <topology evidence="1">Single-pass type I membrane protein</topology>
    </subcellularLocation>
</comment>
<dbReference type="PANTHER" id="PTHR48052">
    <property type="entry name" value="UNNAMED PRODUCT"/>
    <property type="match status" value="1"/>
</dbReference>
<feature type="non-terminal residue" evidence="10">
    <location>
        <position position="115"/>
    </location>
</feature>
<dbReference type="EMBL" id="CP144696">
    <property type="protein sequence ID" value="WVZ12056.1"/>
    <property type="molecule type" value="Genomic_DNA"/>
</dbReference>
<evidence type="ECO:0000313" key="11">
    <source>
        <dbReference type="Proteomes" id="UP001374535"/>
    </source>
</evidence>
<keyword evidence="9" id="KW-0325">Glycoprotein</keyword>
<dbReference type="GO" id="GO:0005886">
    <property type="term" value="C:plasma membrane"/>
    <property type="evidence" value="ECO:0007669"/>
    <property type="project" value="UniProtKB-SubCell"/>
</dbReference>
<evidence type="ECO:0000256" key="2">
    <source>
        <dbReference type="ARBA" id="ARBA00009592"/>
    </source>
</evidence>
<name>A0AAQ3NLE8_VIGMU</name>
<dbReference type="InterPro" id="IPR001611">
    <property type="entry name" value="Leu-rich_rpt"/>
</dbReference>
<dbReference type="Pfam" id="PF00560">
    <property type="entry name" value="LRR_1"/>
    <property type="match status" value="3"/>
</dbReference>
<keyword evidence="11" id="KW-1185">Reference proteome</keyword>
<evidence type="ECO:0000256" key="3">
    <source>
        <dbReference type="ARBA" id="ARBA00022475"/>
    </source>
</evidence>
<dbReference type="SUPFAM" id="SSF52058">
    <property type="entry name" value="L domain-like"/>
    <property type="match status" value="1"/>
</dbReference>
<keyword evidence="6" id="KW-1133">Transmembrane helix</keyword>
<keyword evidence="3" id="KW-1003">Cell membrane</keyword>
<sequence>MLLSLHFNSLEGEIPKPFGNTCTLHSLDMCNNRLSGEFSLIFQHLSNVLQDLKLGGNNINGTFPVLSRFSNLKILDILENQLSGEILEGNQLSSHLESLLIRSNSLKGEIPKSFG</sequence>
<proteinExistence type="inferred from homology"/>
<dbReference type="PANTHER" id="PTHR48052:SF8">
    <property type="entry name" value="LRR RECEPTOR-LIKE SERINE_THREONINE-PROTEIN KINASE FLS2"/>
    <property type="match status" value="1"/>
</dbReference>
<evidence type="ECO:0000256" key="1">
    <source>
        <dbReference type="ARBA" id="ARBA00004251"/>
    </source>
</evidence>
<dbReference type="Gene3D" id="3.80.10.10">
    <property type="entry name" value="Ribonuclease Inhibitor"/>
    <property type="match status" value="1"/>
</dbReference>
<accession>A0AAQ3NLE8</accession>
<reference evidence="10 11" key="1">
    <citation type="journal article" date="2023" name="Life. Sci Alliance">
        <title>Evolutionary insights into 3D genome organization and epigenetic landscape of Vigna mungo.</title>
        <authorList>
            <person name="Junaid A."/>
            <person name="Singh B."/>
            <person name="Bhatia S."/>
        </authorList>
    </citation>
    <scope>NUCLEOTIDE SEQUENCE [LARGE SCALE GENOMIC DNA]</scope>
    <source>
        <strain evidence="10">Urdbean</strain>
    </source>
</reference>
<organism evidence="10 11">
    <name type="scientific">Vigna mungo</name>
    <name type="common">Black gram</name>
    <name type="synonym">Phaseolus mungo</name>
    <dbReference type="NCBI Taxonomy" id="3915"/>
    <lineage>
        <taxon>Eukaryota</taxon>
        <taxon>Viridiplantae</taxon>
        <taxon>Streptophyta</taxon>
        <taxon>Embryophyta</taxon>
        <taxon>Tracheophyta</taxon>
        <taxon>Spermatophyta</taxon>
        <taxon>Magnoliopsida</taxon>
        <taxon>eudicotyledons</taxon>
        <taxon>Gunneridae</taxon>
        <taxon>Pentapetalae</taxon>
        <taxon>rosids</taxon>
        <taxon>fabids</taxon>
        <taxon>Fabales</taxon>
        <taxon>Fabaceae</taxon>
        <taxon>Papilionoideae</taxon>
        <taxon>50 kb inversion clade</taxon>
        <taxon>NPAAA clade</taxon>
        <taxon>indigoferoid/millettioid clade</taxon>
        <taxon>Phaseoleae</taxon>
        <taxon>Vigna</taxon>
    </lineage>
</organism>
<evidence type="ECO:0000256" key="6">
    <source>
        <dbReference type="ARBA" id="ARBA00022989"/>
    </source>
</evidence>
<evidence type="ECO:0000256" key="8">
    <source>
        <dbReference type="ARBA" id="ARBA00023170"/>
    </source>
</evidence>
<keyword evidence="4" id="KW-0812">Transmembrane</keyword>
<protein>
    <submittedName>
        <fullName evidence="10">Uncharacterized protein</fullName>
    </submittedName>
</protein>
<dbReference type="Proteomes" id="UP001374535">
    <property type="component" value="Chromosome 5"/>
</dbReference>
<evidence type="ECO:0000256" key="7">
    <source>
        <dbReference type="ARBA" id="ARBA00023136"/>
    </source>
</evidence>
<keyword evidence="7" id="KW-0472">Membrane</keyword>
<evidence type="ECO:0000256" key="4">
    <source>
        <dbReference type="ARBA" id="ARBA00022692"/>
    </source>
</evidence>
<dbReference type="AlphaFoldDB" id="A0AAQ3NLE8"/>
<keyword evidence="8" id="KW-0675">Receptor</keyword>
<evidence type="ECO:0000313" key="10">
    <source>
        <dbReference type="EMBL" id="WVZ12056.1"/>
    </source>
</evidence>
<evidence type="ECO:0000256" key="5">
    <source>
        <dbReference type="ARBA" id="ARBA00022729"/>
    </source>
</evidence>
<gene>
    <name evidence="10" type="ORF">V8G54_016586</name>
</gene>
<dbReference type="InterPro" id="IPR032675">
    <property type="entry name" value="LRR_dom_sf"/>
</dbReference>
<keyword evidence="5" id="KW-0732">Signal</keyword>
<comment type="similarity">
    <text evidence="2">Belongs to the RLP family.</text>
</comment>
<evidence type="ECO:0000256" key="9">
    <source>
        <dbReference type="ARBA" id="ARBA00023180"/>
    </source>
</evidence>